<protein>
    <recommendedName>
        <fullName evidence="1">CdiI immunity protein domain-containing protein</fullName>
    </recommendedName>
</protein>
<evidence type="ECO:0000313" key="2">
    <source>
        <dbReference type="EMBL" id="QIQ20881.1"/>
    </source>
</evidence>
<gene>
    <name evidence="2" type="ORF">IPMB12_03805</name>
</gene>
<sequence length="97" mass="11496">MRKQFPALAYFTECYLHQDFDLLFGGFPGVLAAYLDQETSEEQKQLIQDIEDILTSDMSEVELEHLFFEKFDCNYDYLQHFTDSRAWLSSILEQIKP</sequence>
<dbReference type="AlphaFoldDB" id="A0A6G9I9I5"/>
<dbReference type="Proteomes" id="UP000501168">
    <property type="component" value="Chromosome"/>
</dbReference>
<evidence type="ECO:0000313" key="3">
    <source>
        <dbReference type="Proteomes" id="UP000501168"/>
    </source>
</evidence>
<name>A0A6G9I9I5_9GAMM</name>
<organism evidence="2 3">
    <name type="scientific">Zophobihabitans entericus</name>
    <dbReference type="NCBI Taxonomy" id="1635327"/>
    <lineage>
        <taxon>Bacteria</taxon>
        <taxon>Pseudomonadati</taxon>
        <taxon>Pseudomonadota</taxon>
        <taxon>Gammaproteobacteria</taxon>
        <taxon>Orbales</taxon>
        <taxon>Orbaceae</taxon>
        <taxon>Zophobihabitans</taxon>
    </lineage>
</organism>
<dbReference type="RefSeq" id="WP_166915111.1">
    <property type="nucleotide sequence ID" value="NZ_CP050253.1"/>
</dbReference>
<reference evidence="2 3" key="1">
    <citation type="submission" date="2020-03" db="EMBL/GenBank/DDBJ databases">
        <title>Complete genome sequence of Orbus sp. IPMB12 (BCRC 80908).</title>
        <authorList>
            <person name="Lo W.-S."/>
            <person name="Chang T.-H."/>
            <person name="Kuo C.-H."/>
        </authorList>
    </citation>
    <scope>NUCLEOTIDE SEQUENCE [LARGE SCALE GENOMIC DNA]</scope>
    <source>
        <strain evidence="2 3">IPMB12</strain>
    </source>
</reference>
<feature type="domain" description="CdiI immunity protein" evidence="1">
    <location>
        <begin position="4"/>
        <end position="94"/>
    </location>
</feature>
<dbReference type="KEGG" id="orb:IPMB12_03805"/>
<proteinExistence type="predicted"/>
<accession>A0A6G9I9I5</accession>
<dbReference type="Pfam" id="PF18593">
    <property type="entry name" value="CdiI_2"/>
    <property type="match status" value="1"/>
</dbReference>
<dbReference type="InParanoid" id="A0A6G9I9I5"/>
<keyword evidence="3" id="KW-1185">Reference proteome</keyword>
<dbReference type="InterPro" id="IPR041129">
    <property type="entry name" value="CdiI_2"/>
</dbReference>
<dbReference type="EMBL" id="CP050253">
    <property type="protein sequence ID" value="QIQ20881.1"/>
    <property type="molecule type" value="Genomic_DNA"/>
</dbReference>
<evidence type="ECO:0000259" key="1">
    <source>
        <dbReference type="Pfam" id="PF18593"/>
    </source>
</evidence>